<dbReference type="EMBL" id="RAWB01001004">
    <property type="protein sequence ID" value="RKH36633.1"/>
    <property type="molecule type" value="Genomic_DNA"/>
</dbReference>
<comment type="caution">
    <text evidence="5">The sequence shown here is derived from an EMBL/GenBank/DDBJ whole genome shotgun (WGS) entry which is preliminary data.</text>
</comment>
<dbReference type="InterPro" id="IPR006162">
    <property type="entry name" value="Ppantetheine_attach_site"/>
</dbReference>
<evidence type="ECO:0000313" key="6">
    <source>
        <dbReference type="Proteomes" id="UP000272888"/>
    </source>
</evidence>
<dbReference type="Gene3D" id="3.30.300.30">
    <property type="match status" value="1"/>
</dbReference>
<dbReference type="InterPro" id="IPR045851">
    <property type="entry name" value="AMP-bd_C_sf"/>
</dbReference>
<dbReference type="InterPro" id="IPR000873">
    <property type="entry name" value="AMP-dep_synth/lig_dom"/>
</dbReference>
<gene>
    <name evidence="5" type="ORF">D7V93_42885</name>
</gene>
<name>A0A3A8MXN5_9BACT</name>
<dbReference type="Pfam" id="PF13193">
    <property type="entry name" value="AMP-binding_C"/>
    <property type="match status" value="1"/>
</dbReference>
<dbReference type="GO" id="GO:0043041">
    <property type="term" value="P:amino acid activation for nonribosomal peptide biosynthetic process"/>
    <property type="evidence" value="ECO:0007669"/>
    <property type="project" value="TreeGrafter"/>
</dbReference>
<keyword evidence="2" id="KW-0596">Phosphopantetheine</keyword>
<dbReference type="SUPFAM" id="SSF47336">
    <property type="entry name" value="ACP-like"/>
    <property type="match status" value="1"/>
</dbReference>
<sequence length="516" mass="56737">DCSPAHLRLLLEEGLLARESIPRRVLVGGEAVDPATWSHLAANERMRVFNVYGPTECTVDATVCAFDASPTPTIGRPLPNVRVYVLDRNLHPVPTGVSGELFIGGEGVARGYLGRPELTADRFIPDAFSETPGARLYRTGDVARWRADGMLDYLGRADFQVKVRGFRIELGEIEATLLQHPEVREAVVLAREDVPGDKRLVAYVTALEGHSLEADALKAHLKQHLPEYMVPSAFLVLEALPLNTNGKVDRKALPAPLGTSLTSSYVAPSTPTEEQLAALFTQVLRVERVGIHDDFFALGGHSLLATQLVSRVRAAFRRELPLRALFEAPTVAALAQRIDSAQAATMPAPRRLPGARAATVPMSFAQQRLWLLDQLQPGDASYNLPTALQLTGQLDLESLRRAFEALVQRHEALRTTFHEHLGQPTQTVHAPGGWTLPLVDLSPLPDARREEEARRLADEESRRPFQLSTGPLLRSMLVRLDEASHLLLVTMHHIVSDGWSMGVLVREVAAFYAAFT</sequence>
<dbReference type="PROSITE" id="PS00012">
    <property type="entry name" value="PHOSPHOPANTETHEINE"/>
    <property type="match status" value="1"/>
</dbReference>
<evidence type="ECO:0000256" key="2">
    <source>
        <dbReference type="ARBA" id="ARBA00022450"/>
    </source>
</evidence>
<dbReference type="GO" id="GO:0072330">
    <property type="term" value="P:monocarboxylic acid biosynthetic process"/>
    <property type="evidence" value="ECO:0007669"/>
    <property type="project" value="UniProtKB-ARBA"/>
</dbReference>
<dbReference type="CDD" id="cd05930">
    <property type="entry name" value="A_NRPS"/>
    <property type="match status" value="1"/>
</dbReference>
<dbReference type="SMART" id="SM00823">
    <property type="entry name" value="PKS_PP"/>
    <property type="match status" value="1"/>
</dbReference>
<feature type="non-terminal residue" evidence="5">
    <location>
        <position position="516"/>
    </location>
</feature>
<dbReference type="InterPro" id="IPR009081">
    <property type="entry name" value="PP-bd_ACP"/>
</dbReference>
<dbReference type="PANTHER" id="PTHR45527">
    <property type="entry name" value="NONRIBOSOMAL PEPTIDE SYNTHETASE"/>
    <property type="match status" value="1"/>
</dbReference>
<dbReference type="FunFam" id="1.10.1200.10:FF:000016">
    <property type="entry name" value="Non-ribosomal peptide synthase"/>
    <property type="match status" value="1"/>
</dbReference>
<dbReference type="InterPro" id="IPR042099">
    <property type="entry name" value="ANL_N_sf"/>
</dbReference>
<dbReference type="AlphaFoldDB" id="A0A3A8MXN5"/>
<protein>
    <submittedName>
        <fullName evidence="5">Non-ribosomal peptide synthetase</fullName>
    </submittedName>
</protein>
<dbReference type="Proteomes" id="UP000272888">
    <property type="component" value="Unassembled WGS sequence"/>
</dbReference>
<dbReference type="GO" id="GO:0031177">
    <property type="term" value="F:phosphopantetheine binding"/>
    <property type="evidence" value="ECO:0007669"/>
    <property type="project" value="InterPro"/>
</dbReference>
<evidence type="ECO:0000259" key="4">
    <source>
        <dbReference type="PROSITE" id="PS50075"/>
    </source>
</evidence>
<feature type="domain" description="Carrier" evidence="4">
    <location>
        <begin position="267"/>
        <end position="342"/>
    </location>
</feature>
<organism evidence="5 6">
    <name type="scientific">Corallococcus llansteffanensis</name>
    <dbReference type="NCBI Taxonomy" id="2316731"/>
    <lineage>
        <taxon>Bacteria</taxon>
        <taxon>Pseudomonadati</taxon>
        <taxon>Myxococcota</taxon>
        <taxon>Myxococcia</taxon>
        <taxon>Myxococcales</taxon>
        <taxon>Cystobacterineae</taxon>
        <taxon>Myxococcaceae</taxon>
        <taxon>Corallococcus</taxon>
    </lineage>
</organism>
<dbReference type="Gene3D" id="1.10.1200.10">
    <property type="entry name" value="ACP-like"/>
    <property type="match status" value="1"/>
</dbReference>
<dbReference type="InterPro" id="IPR020806">
    <property type="entry name" value="PKS_PP-bd"/>
</dbReference>
<dbReference type="RefSeq" id="WP_147451680.1">
    <property type="nucleotide sequence ID" value="NZ_RAWB01001004.1"/>
</dbReference>
<dbReference type="Pfam" id="PF00550">
    <property type="entry name" value="PP-binding"/>
    <property type="match status" value="1"/>
</dbReference>
<feature type="non-terminal residue" evidence="5">
    <location>
        <position position="1"/>
    </location>
</feature>
<dbReference type="PANTHER" id="PTHR45527:SF1">
    <property type="entry name" value="FATTY ACID SYNTHASE"/>
    <property type="match status" value="1"/>
</dbReference>
<accession>A0A3A8MXN5</accession>
<keyword evidence="6" id="KW-1185">Reference proteome</keyword>
<dbReference type="GO" id="GO:0003824">
    <property type="term" value="F:catalytic activity"/>
    <property type="evidence" value="ECO:0007669"/>
    <property type="project" value="InterPro"/>
</dbReference>
<evidence type="ECO:0000256" key="1">
    <source>
        <dbReference type="ARBA" id="ARBA00001957"/>
    </source>
</evidence>
<dbReference type="FunFam" id="3.30.300.30:FF:000010">
    <property type="entry name" value="Enterobactin synthetase component F"/>
    <property type="match status" value="1"/>
</dbReference>
<dbReference type="Pfam" id="PF00501">
    <property type="entry name" value="AMP-binding"/>
    <property type="match status" value="1"/>
</dbReference>
<dbReference type="GO" id="GO:0044550">
    <property type="term" value="P:secondary metabolite biosynthetic process"/>
    <property type="evidence" value="ECO:0007669"/>
    <property type="project" value="TreeGrafter"/>
</dbReference>
<dbReference type="Pfam" id="PF00668">
    <property type="entry name" value="Condensation"/>
    <property type="match status" value="1"/>
</dbReference>
<evidence type="ECO:0000256" key="3">
    <source>
        <dbReference type="ARBA" id="ARBA00022553"/>
    </source>
</evidence>
<comment type="cofactor">
    <cofactor evidence="1">
        <name>pantetheine 4'-phosphate</name>
        <dbReference type="ChEBI" id="CHEBI:47942"/>
    </cofactor>
</comment>
<keyword evidence="3" id="KW-0597">Phosphoprotein</keyword>
<dbReference type="SUPFAM" id="SSF56801">
    <property type="entry name" value="Acetyl-CoA synthetase-like"/>
    <property type="match status" value="1"/>
</dbReference>
<dbReference type="PROSITE" id="PS50075">
    <property type="entry name" value="CARRIER"/>
    <property type="match status" value="1"/>
</dbReference>
<dbReference type="GO" id="GO:0005829">
    <property type="term" value="C:cytosol"/>
    <property type="evidence" value="ECO:0007669"/>
    <property type="project" value="TreeGrafter"/>
</dbReference>
<dbReference type="SUPFAM" id="SSF52777">
    <property type="entry name" value="CoA-dependent acyltransferases"/>
    <property type="match status" value="1"/>
</dbReference>
<dbReference type="InterPro" id="IPR036736">
    <property type="entry name" value="ACP-like_sf"/>
</dbReference>
<dbReference type="Gene3D" id="3.30.559.10">
    <property type="entry name" value="Chloramphenicol acetyltransferase-like domain"/>
    <property type="match status" value="1"/>
</dbReference>
<dbReference type="InterPro" id="IPR025110">
    <property type="entry name" value="AMP-bd_C"/>
</dbReference>
<proteinExistence type="predicted"/>
<evidence type="ECO:0000313" key="5">
    <source>
        <dbReference type="EMBL" id="RKH36633.1"/>
    </source>
</evidence>
<reference evidence="6" key="1">
    <citation type="submission" date="2018-09" db="EMBL/GenBank/DDBJ databases">
        <authorList>
            <person name="Livingstone P.G."/>
            <person name="Whitworth D.E."/>
        </authorList>
    </citation>
    <scope>NUCLEOTIDE SEQUENCE [LARGE SCALE GENOMIC DNA]</scope>
    <source>
        <strain evidence="6">CA051B</strain>
    </source>
</reference>
<dbReference type="FunFam" id="2.30.38.10:FF:000001">
    <property type="entry name" value="Non-ribosomal peptide synthetase PvdI"/>
    <property type="match status" value="1"/>
</dbReference>
<dbReference type="InterPro" id="IPR023213">
    <property type="entry name" value="CAT-like_dom_sf"/>
</dbReference>
<dbReference type="Gene3D" id="3.40.50.12780">
    <property type="entry name" value="N-terminal domain of ligase-like"/>
    <property type="match status" value="1"/>
</dbReference>
<dbReference type="InterPro" id="IPR001242">
    <property type="entry name" value="Condensation_dom"/>
</dbReference>